<gene>
    <name evidence="2" type="ORF">SM757_25875</name>
</gene>
<protein>
    <submittedName>
        <fullName evidence="2">Uncharacterized protein</fullName>
    </submittedName>
</protein>
<reference evidence="2 3" key="1">
    <citation type="submission" date="2023-11" db="EMBL/GenBank/DDBJ databases">
        <title>Draft genome of Azohydromonas lata strain H1 (DSM1123), a polyhydroxyalkanoate producer.</title>
        <authorList>
            <person name="Traversa D."/>
            <person name="D'Addabbo P."/>
            <person name="Pazzani C."/>
            <person name="Manzari C."/>
            <person name="Chiara M."/>
            <person name="Scrascia M."/>
        </authorList>
    </citation>
    <scope>NUCLEOTIDE SEQUENCE [LARGE SCALE GENOMIC DNA]</scope>
    <source>
        <strain evidence="2 3">H1</strain>
    </source>
</reference>
<proteinExistence type="predicted"/>
<keyword evidence="1" id="KW-0812">Transmembrane</keyword>
<name>A0ABU5IM96_9BURK</name>
<sequence length="56" mass="6685">MAFIIIFENLNWGMFSFGEFCMRRVRRTFPELLIILIASYAFDWFSLLADEPQLFG</sequence>
<evidence type="ECO:0000256" key="1">
    <source>
        <dbReference type="SAM" id="Phobius"/>
    </source>
</evidence>
<keyword evidence="3" id="KW-1185">Reference proteome</keyword>
<evidence type="ECO:0000313" key="3">
    <source>
        <dbReference type="Proteomes" id="UP001293718"/>
    </source>
</evidence>
<feature type="transmembrane region" description="Helical" evidence="1">
    <location>
        <begin position="32"/>
        <end position="49"/>
    </location>
</feature>
<organism evidence="2 3">
    <name type="scientific">Azohydromonas lata</name>
    <dbReference type="NCBI Taxonomy" id="45677"/>
    <lineage>
        <taxon>Bacteria</taxon>
        <taxon>Pseudomonadati</taxon>
        <taxon>Pseudomonadota</taxon>
        <taxon>Betaproteobacteria</taxon>
        <taxon>Burkholderiales</taxon>
        <taxon>Sphaerotilaceae</taxon>
        <taxon>Azohydromonas</taxon>
    </lineage>
</organism>
<keyword evidence="1" id="KW-1133">Transmembrane helix</keyword>
<comment type="caution">
    <text evidence="2">The sequence shown here is derived from an EMBL/GenBank/DDBJ whole genome shotgun (WGS) entry which is preliminary data.</text>
</comment>
<dbReference type="RefSeq" id="WP_322467604.1">
    <property type="nucleotide sequence ID" value="NZ_JAXOJX010000056.1"/>
</dbReference>
<evidence type="ECO:0000313" key="2">
    <source>
        <dbReference type="EMBL" id="MDZ5460014.1"/>
    </source>
</evidence>
<keyword evidence="1" id="KW-0472">Membrane</keyword>
<dbReference type="Proteomes" id="UP001293718">
    <property type="component" value="Unassembled WGS sequence"/>
</dbReference>
<dbReference type="EMBL" id="JAXOJX010000056">
    <property type="protein sequence ID" value="MDZ5460014.1"/>
    <property type="molecule type" value="Genomic_DNA"/>
</dbReference>
<accession>A0ABU5IM96</accession>